<gene>
    <name evidence="1" type="ORF">GCM10011610_59460</name>
</gene>
<evidence type="ECO:0000313" key="1">
    <source>
        <dbReference type="EMBL" id="GGN95453.1"/>
    </source>
</evidence>
<evidence type="ECO:0000313" key="2">
    <source>
        <dbReference type="Proteomes" id="UP000658127"/>
    </source>
</evidence>
<sequence length="144" mass="16389">MLCAAADYRADEVHRLWAEHGIVDPHPGAGQRECLEYVWSVTGWHLLDEDVTVTPEIATSAVVLATDPRAAEHRDVRHLLLPPQHVFSRRADLFTLTALGQIEATNNWHRLAREWLHGELPVTEIGRRIAGRRDETVRDIRPRA</sequence>
<protein>
    <submittedName>
        <fullName evidence="1">Uncharacterized protein</fullName>
    </submittedName>
</protein>
<dbReference type="Proteomes" id="UP000658127">
    <property type="component" value="Unassembled WGS sequence"/>
</dbReference>
<accession>A0ABQ2KWI1</accession>
<dbReference type="EMBL" id="BMNE01000009">
    <property type="protein sequence ID" value="GGN95453.1"/>
    <property type="molecule type" value="Genomic_DNA"/>
</dbReference>
<keyword evidence="2" id="KW-1185">Reference proteome</keyword>
<proteinExistence type="predicted"/>
<organism evidence="1 2">
    <name type="scientific">Nocardia rhizosphaerihabitans</name>
    <dbReference type="NCBI Taxonomy" id="1691570"/>
    <lineage>
        <taxon>Bacteria</taxon>
        <taxon>Bacillati</taxon>
        <taxon>Actinomycetota</taxon>
        <taxon>Actinomycetes</taxon>
        <taxon>Mycobacteriales</taxon>
        <taxon>Nocardiaceae</taxon>
        <taxon>Nocardia</taxon>
    </lineage>
</organism>
<comment type="caution">
    <text evidence="1">The sequence shown here is derived from an EMBL/GenBank/DDBJ whole genome shotgun (WGS) entry which is preliminary data.</text>
</comment>
<reference evidence="2" key="1">
    <citation type="journal article" date="2019" name="Int. J. Syst. Evol. Microbiol.">
        <title>The Global Catalogue of Microorganisms (GCM) 10K type strain sequencing project: providing services to taxonomists for standard genome sequencing and annotation.</title>
        <authorList>
            <consortium name="The Broad Institute Genomics Platform"/>
            <consortium name="The Broad Institute Genome Sequencing Center for Infectious Disease"/>
            <person name="Wu L."/>
            <person name="Ma J."/>
        </authorList>
    </citation>
    <scope>NUCLEOTIDE SEQUENCE [LARGE SCALE GENOMIC DNA]</scope>
    <source>
        <strain evidence="2">CGMCC 4.7329</strain>
    </source>
</reference>
<name>A0ABQ2KWI1_9NOCA</name>